<accession>A0ABR1TEY5</accession>
<feature type="compositionally biased region" description="Gly residues" evidence="1">
    <location>
        <begin position="25"/>
        <end position="57"/>
    </location>
</feature>
<dbReference type="InterPro" id="IPR032474">
    <property type="entry name" value="Argonaute_N"/>
</dbReference>
<comment type="caution">
    <text evidence="3">The sequence shown here is derived from an EMBL/GenBank/DDBJ whole genome shotgun (WGS) entry which is preliminary data.</text>
</comment>
<dbReference type="Gene3D" id="3.40.50.2300">
    <property type="match status" value="1"/>
</dbReference>
<sequence length="1079" mass="119078">MSDRGRGQSRGGRGDGGFRGRGDGGYRGGRGDGGGYRGGGRGGGGRGGGGRGDGGGFRGDRGGRGGRGDGGGYRGGGRGDGGGYRGGSRGDGGGFRGDRGGRGGSASFSGFRGARGGGRGGRRDKFEGEGEVFGDGKFPQPDANVTKLEDKLLNDLKLEAVTYKMGGMDLSSDEAPSSLPLKHIPVRPAFGNKGKAVVVATNYYEMSVHPQTLLQYKLTPTRIFPPGVTPRKSDPKGRKLHRIIQLAMEKLQGVWVSEFKDYVYTLNPLTFPDGNTTVKIEYADEGRPMEFDVKFDKTKSINVEPLVKYLTTMKDYSGDFPVYADVVAAIGAVLGHTPRSSNNVASLGSSRHFPLNEPGQSSPLGFPDMNTIIRGYFQSVRPATGRLLLNLNVSHGVFRFAGPVKQLLEQYNDAQLRYVHRLLNRLRAEVIFFFDQGQPKNVKKAKTSGPSQDKIGQRTAEKTLNGLATRFDGPKKSNKITVQRDFARPSEVSFVLDGDVPSGFKQGEKYTVAQYYQIRYNCTVEPNLPVINAGTREKPIYIPAEFVTIKAGQAVRRKTTPEETREMIEFACRSPFANATSIATLGRQSLGLDNSEVLKAFNVAVGKNLLTVQARELPTPLIQYQGQKTANVFEGSWNLQNLKVFKSGLPIERCTWVSIQQDGTGRHYDPNELKDTMEEWRKFMQDKMGIPSKPFKHPMGLQIWLARGQHPEGVIREAFKTIEQAQMVFVVLPGKGTDIYNAVKLVADSEVGFHTVCVVRDNLLKRQSQYYANVGLKVNLKMGGANHKLREDVPIFKEGKTMGLGYDVTHPTNIAGSDKLPSIVGMVSSTDRDLAQWLPTTWTQKGGQEMLDDRLCEEFIGRLRLWQKANNQQLPDNILIFRDGVSEGQFAQVLTNEVPQMRKACSKVYPANRKPLFTLVVSVKRHQTRFYPTDTKNMTKSRNVKNGTVVDRGVTLARTWDFFLVAHTALQGTARPAHYTVLLDEIFEPKYKTEAANMMEKVVHEMCYLFGRATKAVSICPPAYYADILCTRRRVYMSDVFDASIDDTASISSGSQAQHIENASGRKIHDRLKDTMYYI</sequence>
<dbReference type="CDD" id="cd02846">
    <property type="entry name" value="PAZ_argonaute_like"/>
    <property type="match status" value="1"/>
</dbReference>
<dbReference type="SMART" id="SM01163">
    <property type="entry name" value="DUF1785"/>
    <property type="match status" value="1"/>
</dbReference>
<feature type="region of interest" description="Disordered" evidence="1">
    <location>
        <begin position="1"/>
        <end position="141"/>
    </location>
</feature>
<name>A0ABR1TEY5_9PEZI</name>
<dbReference type="PROSITE" id="PS50822">
    <property type="entry name" value="PIWI"/>
    <property type="match status" value="1"/>
</dbReference>
<dbReference type="InterPro" id="IPR036397">
    <property type="entry name" value="RNaseH_sf"/>
</dbReference>
<dbReference type="Gene3D" id="3.30.420.10">
    <property type="entry name" value="Ribonuclease H-like superfamily/Ribonuclease H"/>
    <property type="match status" value="1"/>
</dbReference>
<feature type="compositionally biased region" description="Basic and acidic residues" evidence="1">
    <location>
        <begin position="58"/>
        <end position="67"/>
    </location>
</feature>
<dbReference type="InterPro" id="IPR003100">
    <property type="entry name" value="PAZ_dom"/>
</dbReference>
<feature type="domain" description="Piwi" evidence="2">
    <location>
        <begin position="727"/>
        <end position="1029"/>
    </location>
</feature>
<dbReference type="Pfam" id="PF08699">
    <property type="entry name" value="ArgoL1"/>
    <property type="match status" value="1"/>
</dbReference>
<dbReference type="InterPro" id="IPR045246">
    <property type="entry name" value="Piwi_ago-like"/>
</dbReference>
<feature type="compositionally biased region" description="Basic and acidic residues" evidence="1">
    <location>
        <begin position="1"/>
        <end position="24"/>
    </location>
</feature>
<dbReference type="Pfam" id="PF16488">
    <property type="entry name" value="ArgoL2"/>
    <property type="match status" value="1"/>
</dbReference>
<dbReference type="Pfam" id="PF02170">
    <property type="entry name" value="PAZ"/>
    <property type="match status" value="1"/>
</dbReference>
<dbReference type="Pfam" id="PF16486">
    <property type="entry name" value="ArgoN"/>
    <property type="match status" value="1"/>
</dbReference>
<dbReference type="EMBL" id="JAQQWK010000003">
    <property type="protein sequence ID" value="KAK8045191.1"/>
    <property type="molecule type" value="Genomic_DNA"/>
</dbReference>
<evidence type="ECO:0000313" key="3">
    <source>
        <dbReference type="EMBL" id="KAK8045191.1"/>
    </source>
</evidence>
<reference evidence="3 4" key="1">
    <citation type="submission" date="2023-01" db="EMBL/GenBank/DDBJ databases">
        <title>Analysis of 21 Apiospora genomes using comparative genomics revels a genus with tremendous synthesis potential of carbohydrate active enzymes and secondary metabolites.</title>
        <authorList>
            <person name="Sorensen T."/>
        </authorList>
    </citation>
    <scope>NUCLEOTIDE SEQUENCE [LARGE SCALE GENOMIC DNA]</scope>
    <source>
        <strain evidence="3 4">CBS 33761</strain>
    </source>
</reference>
<dbReference type="SUPFAM" id="SSF53098">
    <property type="entry name" value="Ribonuclease H-like"/>
    <property type="match status" value="1"/>
</dbReference>
<dbReference type="InterPro" id="IPR012337">
    <property type="entry name" value="RNaseH-like_sf"/>
</dbReference>
<dbReference type="InterPro" id="IPR003165">
    <property type="entry name" value="Piwi"/>
</dbReference>
<proteinExistence type="predicted"/>
<protein>
    <submittedName>
        <fullName evidence="3">Protein argonaute MEL1</fullName>
    </submittedName>
</protein>
<dbReference type="Pfam" id="PF02171">
    <property type="entry name" value="Piwi"/>
    <property type="match status" value="1"/>
</dbReference>
<dbReference type="CDD" id="cd04657">
    <property type="entry name" value="Piwi_ago-like"/>
    <property type="match status" value="1"/>
</dbReference>
<evidence type="ECO:0000256" key="1">
    <source>
        <dbReference type="SAM" id="MobiDB-lite"/>
    </source>
</evidence>
<dbReference type="Proteomes" id="UP001444661">
    <property type="component" value="Unassembled WGS sequence"/>
</dbReference>
<organism evidence="3 4">
    <name type="scientific">Apiospora rasikravindrae</name>
    <dbReference type="NCBI Taxonomy" id="990691"/>
    <lineage>
        <taxon>Eukaryota</taxon>
        <taxon>Fungi</taxon>
        <taxon>Dikarya</taxon>
        <taxon>Ascomycota</taxon>
        <taxon>Pezizomycotina</taxon>
        <taxon>Sordariomycetes</taxon>
        <taxon>Xylariomycetidae</taxon>
        <taxon>Amphisphaeriales</taxon>
        <taxon>Apiosporaceae</taxon>
        <taxon>Apiospora</taxon>
    </lineage>
</organism>
<evidence type="ECO:0000259" key="2">
    <source>
        <dbReference type="PROSITE" id="PS50822"/>
    </source>
</evidence>
<dbReference type="InterPro" id="IPR032472">
    <property type="entry name" value="ArgoL2"/>
</dbReference>
<feature type="compositionally biased region" description="Gly residues" evidence="1">
    <location>
        <begin position="68"/>
        <end position="95"/>
    </location>
</feature>
<dbReference type="Gene3D" id="2.170.260.10">
    <property type="entry name" value="paz domain"/>
    <property type="match status" value="1"/>
</dbReference>
<dbReference type="PANTHER" id="PTHR22891">
    <property type="entry name" value="EUKARYOTIC TRANSLATION INITIATION FACTOR 2C"/>
    <property type="match status" value="1"/>
</dbReference>
<dbReference type="InterPro" id="IPR036085">
    <property type="entry name" value="PAZ_dom_sf"/>
</dbReference>
<dbReference type="SUPFAM" id="SSF101690">
    <property type="entry name" value="PAZ domain"/>
    <property type="match status" value="1"/>
</dbReference>
<gene>
    <name evidence="3" type="ORF">PG993_005215</name>
</gene>
<evidence type="ECO:0000313" key="4">
    <source>
        <dbReference type="Proteomes" id="UP001444661"/>
    </source>
</evidence>
<dbReference type="SMART" id="SM00950">
    <property type="entry name" value="Piwi"/>
    <property type="match status" value="1"/>
</dbReference>
<keyword evidence="4" id="KW-1185">Reference proteome</keyword>
<dbReference type="InterPro" id="IPR014811">
    <property type="entry name" value="ArgoL1"/>
</dbReference>